<keyword evidence="2" id="KW-0520">NAD</keyword>
<dbReference type="Gene3D" id="3.30.70.2450">
    <property type="match status" value="1"/>
</dbReference>
<dbReference type="InterPro" id="IPR036188">
    <property type="entry name" value="FAD/NAD-bd_sf"/>
</dbReference>
<evidence type="ECO:0000256" key="2">
    <source>
        <dbReference type="ARBA" id="ARBA00023027"/>
    </source>
</evidence>
<dbReference type="PANTHER" id="PTHR43476">
    <property type="entry name" value="3-(3-HYDROXY-PHENYL)PROPIONATE/3-HYDROXYCINNAMIC ACID HYDROXYLASE"/>
    <property type="match status" value="1"/>
</dbReference>
<proteinExistence type="predicted"/>
<dbReference type="AlphaFoldDB" id="A0A934UW07"/>
<accession>A0A934UW07</accession>
<dbReference type="InterPro" id="IPR050631">
    <property type="entry name" value="PheA/TfdB_FAD_monoxygenase"/>
</dbReference>
<dbReference type="InterPro" id="IPR002938">
    <property type="entry name" value="FAD-bd"/>
</dbReference>
<dbReference type="GO" id="GO:0004497">
    <property type="term" value="F:monooxygenase activity"/>
    <property type="evidence" value="ECO:0007669"/>
    <property type="project" value="UniProtKB-KW"/>
</dbReference>
<dbReference type="RefSeq" id="WP_200115915.1">
    <property type="nucleotide sequence ID" value="NZ_JAEHOH010000016.1"/>
</dbReference>
<dbReference type="PANTHER" id="PTHR43476:SF4">
    <property type="entry name" value="BLR0106 PROTEIN"/>
    <property type="match status" value="1"/>
</dbReference>
<dbReference type="Proteomes" id="UP000608530">
    <property type="component" value="Unassembled WGS sequence"/>
</dbReference>
<feature type="domain" description="FAD-binding" evidence="3">
    <location>
        <begin position="7"/>
        <end position="338"/>
    </location>
</feature>
<dbReference type="EMBL" id="JAEHOH010000016">
    <property type="protein sequence ID" value="MBK0419778.1"/>
    <property type="molecule type" value="Genomic_DNA"/>
</dbReference>
<keyword evidence="1" id="KW-0560">Oxidoreductase</keyword>
<sequence length="394" mass="42015">MSEHRGVLVVGAGPVGLFGALRLAQQGVDVLVVEAGSELGTTSKASTFHPSTLDLLDEAGAAEELLPLGVVVDEIQWRDLAGDILASVPFSVLEGRTGFPYRLHAEQTLLTPILLRKLRELNPDSVRFSSRCVSVEQGDGSVTATIAGFDGATTVTSGFLLAADGAHSEIRKQLGIGFPGASYESRALRVVTKEDLREHLSNLTGIAYVRDERQSCSLLHMRDHWRFIFRVAGKQSDAEVLDPEAVRELIDAVAPGVSIDFSEVYSNRAHIAERYVSGRVALAGDAAHVTTTAGGMNMNCGLHDAYAFARAMAEVLGGAPLSALEETGAARRGVVKDVIIPRTESRAAGSDGDADALARAVASTRELAADPERAFRFLYEASMFDTAPSLRGER</sequence>
<dbReference type="PRINTS" id="PR00420">
    <property type="entry name" value="RNGMNOXGNASE"/>
</dbReference>
<keyword evidence="5" id="KW-1185">Reference proteome</keyword>
<name>A0A934UW07_9MICO</name>
<dbReference type="SUPFAM" id="SSF51905">
    <property type="entry name" value="FAD/NAD(P)-binding domain"/>
    <property type="match status" value="1"/>
</dbReference>
<evidence type="ECO:0000256" key="1">
    <source>
        <dbReference type="ARBA" id="ARBA00023002"/>
    </source>
</evidence>
<evidence type="ECO:0000313" key="5">
    <source>
        <dbReference type="Proteomes" id="UP000608530"/>
    </source>
</evidence>
<reference evidence="4" key="1">
    <citation type="submission" date="2020-12" db="EMBL/GenBank/DDBJ databases">
        <title>Leucobacter sp. CAS1, isolated from Chromium sludge.</title>
        <authorList>
            <person name="Xu Z."/>
        </authorList>
    </citation>
    <scope>NUCLEOTIDE SEQUENCE</scope>
    <source>
        <strain evidence="4">CSA1</strain>
    </source>
</reference>
<dbReference type="Pfam" id="PF01494">
    <property type="entry name" value="FAD_binding_3"/>
    <property type="match status" value="1"/>
</dbReference>
<keyword evidence="4" id="KW-0503">Monooxygenase</keyword>
<organism evidence="4 5">
    <name type="scientific">Leucobacter chromiisoli</name>
    <dbReference type="NCBI Taxonomy" id="2796471"/>
    <lineage>
        <taxon>Bacteria</taxon>
        <taxon>Bacillati</taxon>
        <taxon>Actinomycetota</taxon>
        <taxon>Actinomycetes</taxon>
        <taxon>Micrococcales</taxon>
        <taxon>Microbacteriaceae</taxon>
        <taxon>Leucobacter</taxon>
    </lineage>
</organism>
<dbReference type="GO" id="GO:0071949">
    <property type="term" value="F:FAD binding"/>
    <property type="evidence" value="ECO:0007669"/>
    <property type="project" value="InterPro"/>
</dbReference>
<evidence type="ECO:0000313" key="4">
    <source>
        <dbReference type="EMBL" id="MBK0419778.1"/>
    </source>
</evidence>
<dbReference type="Gene3D" id="3.50.50.60">
    <property type="entry name" value="FAD/NAD(P)-binding domain"/>
    <property type="match status" value="1"/>
</dbReference>
<evidence type="ECO:0000259" key="3">
    <source>
        <dbReference type="Pfam" id="PF01494"/>
    </source>
</evidence>
<protein>
    <submittedName>
        <fullName evidence="4">FAD-dependent monooxygenase</fullName>
    </submittedName>
</protein>
<comment type="caution">
    <text evidence="4">The sequence shown here is derived from an EMBL/GenBank/DDBJ whole genome shotgun (WGS) entry which is preliminary data.</text>
</comment>
<gene>
    <name evidence="4" type="ORF">JD276_12115</name>
</gene>